<evidence type="ECO:0000313" key="2">
    <source>
        <dbReference type="EMBL" id="KAG9397187.1"/>
    </source>
</evidence>
<dbReference type="EMBL" id="JAHDYR010000003">
    <property type="protein sequence ID" value="KAG9397187.1"/>
    <property type="molecule type" value="Genomic_DNA"/>
</dbReference>
<dbReference type="OrthoDB" id="70707at2759"/>
<comment type="caution">
    <text evidence="2">The sequence shown here is derived from an EMBL/GenBank/DDBJ whole genome shotgun (WGS) entry which is preliminary data.</text>
</comment>
<organism evidence="2 3">
    <name type="scientific">Carpediemonas membranifera</name>
    <dbReference type="NCBI Taxonomy" id="201153"/>
    <lineage>
        <taxon>Eukaryota</taxon>
        <taxon>Metamonada</taxon>
        <taxon>Carpediemonas-like organisms</taxon>
        <taxon>Carpediemonas</taxon>
    </lineage>
</organism>
<reference evidence="2" key="1">
    <citation type="submission" date="2021-05" db="EMBL/GenBank/DDBJ databases">
        <title>A free-living protist that lacks canonical eukaryotic 1 DNA replication and segregation systems.</title>
        <authorList>
            <person name="Salas-Leiva D.E."/>
            <person name="Tromer E.C."/>
            <person name="Curtis B.A."/>
            <person name="Jerlstrom-Hultqvist J."/>
            <person name="Kolisko M."/>
            <person name="Yi Z."/>
            <person name="Salas-Leiva J.S."/>
            <person name="Gallot-Lavallee L."/>
            <person name="Kops G.J.P.L."/>
            <person name="Archibald J.M."/>
            <person name="Simpson A.G.B."/>
            <person name="Roger A.J."/>
        </authorList>
    </citation>
    <scope>NUCLEOTIDE SEQUENCE</scope>
    <source>
        <strain evidence="2">BICM</strain>
    </source>
</reference>
<evidence type="ECO:0000256" key="1">
    <source>
        <dbReference type="SAM" id="MobiDB-lite"/>
    </source>
</evidence>
<evidence type="ECO:0000313" key="3">
    <source>
        <dbReference type="Proteomes" id="UP000717585"/>
    </source>
</evidence>
<keyword evidence="3" id="KW-1185">Reference proteome</keyword>
<name>A0A8J6BC68_9EUKA</name>
<gene>
    <name evidence="2" type="ORF">J8273_1096</name>
</gene>
<accession>A0A8J6BC68</accession>
<dbReference type="AlphaFoldDB" id="A0A8J6BC68"/>
<proteinExistence type="predicted"/>
<dbReference type="Proteomes" id="UP000717585">
    <property type="component" value="Unassembled WGS sequence"/>
</dbReference>
<feature type="region of interest" description="Disordered" evidence="1">
    <location>
        <begin position="1"/>
        <end position="34"/>
    </location>
</feature>
<sequence>MSSTRRRRACDSAVTPGSTPRRRSTTRRLWPQDDRPVWMDKAAQPRDSAALDIEQALISAFRLSVAITSSISGDIPSLLRHAFSRHFNKVLPTGRDAETTNASESSVDLEALQDTLSRIPPLAPTAQVLLDRARSILADGLLLSMNVELAEGQELPVALHTLLQGTLWAILMDAGANPDVNGPQPAPADHTPLTDRCLWFLCKKFFFVYQVTEMDAEYVESPLIGSKRTQKLRIYAGIVLLARADDPMARFRLARMPRAHAVHTYCHSFIAVTPRGLFAHGRSYGHLGISQGMAPGRYGGVDGIVSLPSRIPFDCCPAIAQYEAELMPWKKDRLVKLIHAGPTTLISTPAGLAVASNNIGQFVNDEGFDFETRLLFHQVDLPDWFLPDHINAEQDPIIISMGDQQLICGNNRRHRLGIDNFTGFTQYPLHIDRIFTSASYYMIFLSGRAIYISGDTPVRSDISRRDLRQNLTFEQQQMLHGLAEWVPPQAGPQMLQFKTPVKAFYCDGEDLFWVSEGVTHAFNGKYGHYTLKYELTRFGAKNGVVYYGESGRFVQDPKGKWHQVLKKTSNRVYTAFRDMEDPEIVIDLIPVEVDPVEGL</sequence>
<protein>
    <submittedName>
        <fullName evidence="2">Uncharacterized protein</fullName>
    </submittedName>
</protein>